<dbReference type="RefSeq" id="WP_345093488.1">
    <property type="nucleotide sequence ID" value="NZ_BAAAWG010000025.1"/>
</dbReference>
<evidence type="ECO:0000313" key="8">
    <source>
        <dbReference type="EMBL" id="MFC5896600.1"/>
    </source>
</evidence>
<evidence type="ECO:0000259" key="7">
    <source>
        <dbReference type="PROSITE" id="PS50850"/>
    </source>
</evidence>
<dbReference type="InterPro" id="IPR020846">
    <property type="entry name" value="MFS_dom"/>
</dbReference>
<dbReference type="Pfam" id="PF07690">
    <property type="entry name" value="MFS_1"/>
    <property type="match status" value="1"/>
</dbReference>
<gene>
    <name evidence="8" type="ORF">ACFP3M_27755</name>
</gene>
<feature type="transmembrane region" description="Helical" evidence="6">
    <location>
        <begin position="201"/>
        <end position="219"/>
    </location>
</feature>
<dbReference type="EMBL" id="JBHSPW010000015">
    <property type="protein sequence ID" value="MFC5896600.1"/>
    <property type="molecule type" value="Genomic_DNA"/>
</dbReference>
<comment type="subcellular location">
    <subcellularLocation>
        <location evidence="1">Cell membrane</location>
        <topology evidence="1">Multi-pass membrane protein</topology>
    </subcellularLocation>
</comment>
<dbReference type="InterPro" id="IPR036259">
    <property type="entry name" value="MFS_trans_sf"/>
</dbReference>
<feature type="region of interest" description="Disordered" evidence="5">
    <location>
        <begin position="1"/>
        <end position="29"/>
    </location>
</feature>
<keyword evidence="3 6" id="KW-1133">Transmembrane helix</keyword>
<name>A0ABW1FRM8_9ACTN</name>
<feature type="transmembrane region" description="Helical" evidence="6">
    <location>
        <begin position="106"/>
        <end position="124"/>
    </location>
</feature>
<evidence type="ECO:0000256" key="5">
    <source>
        <dbReference type="SAM" id="MobiDB-lite"/>
    </source>
</evidence>
<dbReference type="SUPFAM" id="SSF103473">
    <property type="entry name" value="MFS general substrate transporter"/>
    <property type="match status" value="1"/>
</dbReference>
<comment type="caution">
    <text evidence="8">The sequence shown here is derived from an EMBL/GenBank/DDBJ whole genome shotgun (WGS) entry which is preliminary data.</text>
</comment>
<evidence type="ECO:0000256" key="3">
    <source>
        <dbReference type="ARBA" id="ARBA00022989"/>
    </source>
</evidence>
<feature type="transmembrane region" description="Helical" evidence="6">
    <location>
        <begin position="44"/>
        <end position="66"/>
    </location>
</feature>
<feature type="transmembrane region" description="Helical" evidence="6">
    <location>
        <begin position="273"/>
        <end position="296"/>
    </location>
</feature>
<dbReference type="PANTHER" id="PTHR23534:SF1">
    <property type="entry name" value="MAJOR FACILITATOR SUPERFAMILY PROTEIN"/>
    <property type="match status" value="1"/>
</dbReference>
<keyword evidence="9" id="KW-1185">Reference proteome</keyword>
<reference evidence="9" key="1">
    <citation type="journal article" date="2019" name="Int. J. Syst. Evol. Microbiol.">
        <title>The Global Catalogue of Microorganisms (GCM) 10K type strain sequencing project: providing services to taxonomists for standard genome sequencing and annotation.</title>
        <authorList>
            <consortium name="The Broad Institute Genomics Platform"/>
            <consortium name="The Broad Institute Genome Sequencing Center for Infectious Disease"/>
            <person name="Wu L."/>
            <person name="Ma J."/>
        </authorList>
    </citation>
    <scope>NUCLEOTIDE SEQUENCE [LARGE SCALE GENOMIC DNA]</scope>
    <source>
        <strain evidence="9">CGMCC 1.15809</strain>
    </source>
</reference>
<evidence type="ECO:0000256" key="1">
    <source>
        <dbReference type="ARBA" id="ARBA00004651"/>
    </source>
</evidence>
<proteinExistence type="predicted"/>
<accession>A0ABW1FRM8</accession>
<feature type="transmembrane region" description="Helical" evidence="6">
    <location>
        <begin position="302"/>
        <end position="324"/>
    </location>
</feature>
<keyword evidence="2 6" id="KW-0812">Transmembrane</keyword>
<protein>
    <submittedName>
        <fullName evidence="8">MFS transporter</fullName>
    </submittedName>
</protein>
<dbReference type="Gene3D" id="1.20.1250.20">
    <property type="entry name" value="MFS general substrate transporter like domains"/>
    <property type="match status" value="1"/>
</dbReference>
<keyword evidence="4 6" id="KW-0472">Membrane</keyword>
<dbReference type="PANTHER" id="PTHR23534">
    <property type="entry name" value="MFS PERMEASE"/>
    <property type="match status" value="1"/>
</dbReference>
<feature type="transmembrane region" description="Helical" evidence="6">
    <location>
        <begin position="360"/>
        <end position="382"/>
    </location>
</feature>
<evidence type="ECO:0000256" key="2">
    <source>
        <dbReference type="ARBA" id="ARBA00022692"/>
    </source>
</evidence>
<dbReference type="Proteomes" id="UP001596241">
    <property type="component" value="Unassembled WGS sequence"/>
</dbReference>
<dbReference type="InterPro" id="IPR011701">
    <property type="entry name" value="MFS"/>
</dbReference>
<organism evidence="8 9">
    <name type="scientific">Streptomyces ramulosus</name>
    <dbReference type="NCBI Taxonomy" id="47762"/>
    <lineage>
        <taxon>Bacteria</taxon>
        <taxon>Bacillati</taxon>
        <taxon>Actinomycetota</taxon>
        <taxon>Actinomycetes</taxon>
        <taxon>Kitasatosporales</taxon>
        <taxon>Streptomycetaceae</taxon>
        <taxon>Streptomyces</taxon>
    </lineage>
</organism>
<feature type="transmembrane region" description="Helical" evidence="6">
    <location>
        <begin position="402"/>
        <end position="420"/>
    </location>
</feature>
<evidence type="ECO:0000313" key="9">
    <source>
        <dbReference type="Proteomes" id="UP001596241"/>
    </source>
</evidence>
<feature type="transmembrane region" description="Helical" evidence="6">
    <location>
        <begin position="336"/>
        <end position="354"/>
    </location>
</feature>
<sequence length="448" mass="44730">MSGTAHTSDGPADRRTLSGPLPSGPDPATVATAQRRTVRVLMSAQVVAGIGIGSTLSAGALLIGRLSGSEALAGLSTTSATLGAALLGIPLAALSRSRGRRTGLGTGWLIAALGALVVLLGARLGRPEPVLLGTLLLGAGTATNLQSRYAAADLADDGNRARSLSLVVWSTTVGSVIGPNLTGPGEPLARALGLPEEAGTFLFSTVAFVGGWALNHFLLRPDPLRLAAEVARAERGRIPGAAAATPDASAAPRFTARFAEALRVVRAVPAARLGLVTVVLGHAVMVSVMTMTPIHLAHNGAGLSVVGFSVSLHIAGMYALSPLVGRLADRIGRIRVILLGQALYLLTAAVAGLAGSSHAAAVGALFTLGLGWSFVTIAGSTLLTESLPAAQRSEIQGLADTLMNLAGAAGGAVAGGLVALIGYGGLNAAAALLTLPVLALALAPRTRA</sequence>
<evidence type="ECO:0000256" key="6">
    <source>
        <dbReference type="SAM" id="Phobius"/>
    </source>
</evidence>
<dbReference type="PROSITE" id="PS50850">
    <property type="entry name" value="MFS"/>
    <property type="match status" value="1"/>
</dbReference>
<feature type="transmembrane region" description="Helical" evidence="6">
    <location>
        <begin position="72"/>
        <end position="94"/>
    </location>
</feature>
<evidence type="ECO:0000256" key="4">
    <source>
        <dbReference type="ARBA" id="ARBA00023136"/>
    </source>
</evidence>
<feature type="domain" description="Major facilitator superfamily (MFS) profile" evidence="7">
    <location>
        <begin position="37"/>
        <end position="447"/>
    </location>
</feature>